<keyword evidence="7 13" id="KW-0547">Nucleotide-binding</keyword>
<evidence type="ECO:0000313" key="15">
    <source>
        <dbReference type="EMBL" id="NWH27952.1"/>
    </source>
</evidence>
<reference evidence="15" key="1">
    <citation type="submission" date="2019-10" db="EMBL/GenBank/DDBJ databases">
        <title>Bird 10,000 Genomes (B10K) Project - Family phase.</title>
        <authorList>
            <person name="Zhang G."/>
        </authorList>
    </citation>
    <scope>NUCLEOTIDE SEQUENCE</scope>
    <source>
        <strain evidence="15">B10K-DU-012-65</strain>
        <tissue evidence="15">Muscle</tissue>
    </source>
</reference>
<evidence type="ECO:0000256" key="10">
    <source>
        <dbReference type="ARBA" id="ARBA00023175"/>
    </source>
</evidence>
<evidence type="ECO:0000256" key="4">
    <source>
        <dbReference type="ARBA" id="ARBA00022490"/>
    </source>
</evidence>
<evidence type="ECO:0000256" key="8">
    <source>
        <dbReference type="ARBA" id="ARBA00022840"/>
    </source>
</evidence>
<evidence type="ECO:0000256" key="12">
    <source>
        <dbReference type="ARBA" id="ARBA00037133"/>
    </source>
</evidence>
<dbReference type="GO" id="GO:0005874">
    <property type="term" value="C:microtubule"/>
    <property type="evidence" value="ECO:0007669"/>
    <property type="project" value="UniProtKB-KW"/>
</dbReference>
<feature type="non-terminal residue" evidence="15">
    <location>
        <position position="118"/>
    </location>
</feature>
<name>A0A850UCY4_GRUAM</name>
<dbReference type="Proteomes" id="UP000640762">
    <property type="component" value="Unassembled WGS sequence"/>
</dbReference>
<gene>
    <name evidence="15" type="primary">Dync1li2</name>
    <name evidence="15" type="ORF">GRUAME_R02433</name>
</gene>
<keyword evidence="3" id="KW-0488">Methylation</keyword>
<evidence type="ECO:0000256" key="9">
    <source>
        <dbReference type="ARBA" id="ARBA00023017"/>
    </source>
</evidence>
<accession>A0A850UCY4</accession>
<evidence type="ECO:0000256" key="2">
    <source>
        <dbReference type="ARBA" id="ARBA00022448"/>
    </source>
</evidence>
<dbReference type="InterPro" id="IPR008467">
    <property type="entry name" value="Dynein1_light_intermed_chain"/>
</dbReference>
<dbReference type="GO" id="GO:0000226">
    <property type="term" value="P:microtubule cytoskeleton organization"/>
    <property type="evidence" value="ECO:0007669"/>
    <property type="project" value="TreeGrafter"/>
</dbReference>
<feature type="non-terminal residue" evidence="15">
    <location>
        <position position="1"/>
    </location>
</feature>
<evidence type="ECO:0000256" key="14">
    <source>
        <dbReference type="SAM" id="MobiDB-lite"/>
    </source>
</evidence>
<dbReference type="GO" id="GO:0005524">
    <property type="term" value="F:ATP binding"/>
    <property type="evidence" value="ECO:0007669"/>
    <property type="project" value="UniProtKB-KW"/>
</dbReference>
<organism evidence="15 16">
    <name type="scientific">Grus americana</name>
    <name type="common">Whooping crane</name>
    <dbReference type="NCBI Taxonomy" id="9117"/>
    <lineage>
        <taxon>Eukaryota</taxon>
        <taxon>Metazoa</taxon>
        <taxon>Chordata</taxon>
        <taxon>Craniata</taxon>
        <taxon>Vertebrata</taxon>
        <taxon>Euteleostomi</taxon>
        <taxon>Archelosauria</taxon>
        <taxon>Archosauria</taxon>
        <taxon>Dinosauria</taxon>
        <taxon>Saurischia</taxon>
        <taxon>Theropoda</taxon>
        <taxon>Coelurosauria</taxon>
        <taxon>Aves</taxon>
        <taxon>Neognathae</taxon>
        <taxon>Neoaves</taxon>
        <taxon>Gruiformes</taxon>
        <taxon>Gruidae</taxon>
        <taxon>Grus</taxon>
    </lineage>
</organism>
<keyword evidence="11 13" id="KW-0206">Cytoskeleton</keyword>
<keyword evidence="6 13" id="KW-0493">Microtubule</keyword>
<comment type="subcellular location">
    <subcellularLocation>
        <location evidence="1 13">Cytoplasm</location>
        <location evidence="1 13">Cytoskeleton</location>
    </subcellularLocation>
</comment>
<evidence type="ECO:0000256" key="1">
    <source>
        <dbReference type="ARBA" id="ARBA00004245"/>
    </source>
</evidence>
<dbReference type="Pfam" id="PF05783">
    <property type="entry name" value="DLIC"/>
    <property type="match status" value="1"/>
</dbReference>
<keyword evidence="16" id="KW-1185">Reference proteome</keyword>
<dbReference type="GO" id="GO:0005868">
    <property type="term" value="C:cytoplasmic dynein complex"/>
    <property type="evidence" value="ECO:0007669"/>
    <property type="project" value="UniProtKB-UniRule"/>
</dbReference>
<proteinExistence type="inferred from homology"/>
<evidence type="ECO:0000256" key="7">
    <source>
        <dbReference type="ARBA" id="ARBA00022741"/>
    </source>
</evidence>
<dbReference type="PANTHER" id="PTHR12688">
    <property type="entry name" value="DYNEIN LIGHT INTERMEDIATE CHAIN"/>
    <property type="match status" value="1"/>
</dbReference>
<keyword evidence="5" id="KW-0597">Phosphoprotein</keyword>
<evidence type="ECO:0000256" key="13">
    <source>
        <dbReference type="RuleBase" id="RU366047"/>
    </source>
</evidence>
<keyword evidence="8 13" id="KW-0067">ATP-binding</keyword>
<dbReference type="AlphaFoldDB" id="A0A850UCY4"/>
<comment type="similarity">
    <text evidence="13">Belongs to the dynein light intermediate chain family.</text>
</comment>
<dbReference type="GO" id="GO:0007018">
    <property type="term" value="P:microtubule-based movement"/>
    <property type="evidence" value="ECO:0007669"/>
    <property type="project" value="InterPro"/>
</dbReference>
<dbReference type="GO" id="GO:0005813">
    <property type="term" value="C:centrosome"/>
    <property type="evidence" value="ECO:0007669"/>
    <property type="project" value="TreeGrafter"/>
</dbReference>
<keyword evidence="9 13" id="KW-0243">Dynein</keyword>
<evidence type="ECO:0000256" key="11">
    <source>
        <dbReference type="ARBA" id="ARBA00023212"/>
    </source>
</evidence>
<feature type="region of interest" description="Disordered" evidence="14">
    <location>
        <begin position="68"/>
        <end position="118"/>
    </location>
</feature>
<keyword evidence="10 13" id="KW-0505">Motor protein</keyword>
<keyword evidence="4 13" id="KW-0963">Cytoplasm</keyword>
<evidence type="ECO:0000313" key="16">
    <source>
        <dbReference type="Proteomes" id="UP000640762"/>
    </source>
</evidence>
<comment type="caution">
    <text evidence="15">The sequence shown here is derived from an EMBL/GenBank/DDBJ whole genome shotgun (WGS) entry which is preliminary data.</text>
</comment>
<dbReference type="InterPro" id="IPR022780">
    <property type="entry name" value="Dynein_light_int_chain"/>
</dbReference>
<dbReference type="EMBL" id="WEIX01015563">
    <property type="protein sequence ID" value="NWH27952.1"/>
    <property type="molecule type" value="Genomic_DNA"/>
</dbReference>
<dbReference type="PANTHER" id="PTHR12688:SF1">
    <property type="entry name" value="CYTOPLASMIC DYNEIN 1 LIGHT INTERMEDIATE CHAIN 2"/>
    <property type="match status" value="1"/>
</dbReference>
<comment type="subunit">
    <text evidence="13">Homodimer. The cytoplasmic dynein 1 complex consists of two catalytic heavy chains (HCs) and a number of non-catalytic subunits presented by intermediate chains (ICs).</text>
</comment>
<keyword evidence="2 13" id="KW-0813">Transport</keyword>
<protein>
    <recommendedName>
        <fullName evidence="13">Dynein light intermediate chain</fullName>
    </recommendedName>
</protein>
<sequence>SVEVLFVTEKAKLSFFFYRPAGWDNEKKIAILHENFITVKPEDAYEDFIVKPPVRKLVHDKELAAEDEQVFLMKQQESPARGPAGSPRTQGRAGPANVPSASPITSVKKPDPNIKSMN</sequence>
<evidence type="ECO:0000256" key="3">
    <source>
        <dbReference type="ARBA" id="ARBA00022481"/>
    </source>
</evidence>
<evidence type="ECO:0000256" key="5">
    <source>
        <dbReference type="ARBA" id="ARBA00022553"/>
    </source>
</evidence>
<dbReference type="GO" id="GO:0045504">
    <property type="term" value="F:dynein heavy chain binding"/>
    <property type="evidence" value="ECO:0007669"/>
    <property type="project" value="TreeGrafter"/>
</dbReference>
<evidence type="ECO:0000256" key="6">
    <source>
        <dbReference type="ARBA" id="ARBA00022701"/>
    </source>
</evidence>
<comment type="function">
    <text evidence="12 13">Acts as one of several non-catalytic accessory components of the cytoplasmic dynein 1 complex that are thought to be involved in linking dynein to cargos and to adapter proteins that regulate dynein function. Cytoplasmic dynein 1 acts as a motor for the intracellular retrograde motility of vesicles and organelles along microtubules. May play a role in binding dynein to membranous organelles or chromosomes.</text>
</comment>